<evidence type="ECO:0000313" key="2">
    <source>
        <dbReference type="EMBL" id="CAF4690093.1"/>
    </source>
</evidence>
<feature type="compositionally biased region" description="Acidic residues" evidence="1">
    <location>
        <begin position="13"/>
        <end position="22"/>
    </location>
</feature>
<organism evidence="2 3">
    <name type="scientific">Rotaria magnacalcarata</name>
    <dbReference type="NCBI Taxonomy" id="392030"/>
    <lineage>
        <taxon>Eukaryota</taxon>
        <taxon>Metazoa</taxon>
        <taxon>Spiralia</taxon>
        <taxon>Gnathifera</taxon>
        <taxon>Rotifera</taxon>
        <taxon>Eurotatoria</taxon>
        <taxon>Bdelloidea</taxon>
        <taxon>Philodinida</taxon>
        <taxon>Philodinidae</taxon>
        <taxon>Rotaria</taxon>
    </lineage>
</organism>
<comment type="caution">
    <text evidence="2">The sequence shown here is derived from an EMBL/GenBank/DDBJ whole genome shotgun (WGS) entry which is preliminary data.</text>
</comment>
<name>A0A8S3A728_9BILA</name>
<dbReference type="AlphaFoldDB" id="A0A8S3A728"/>
<feature type="non-terminal residue" evidence="2">
    <location>
        <position position="81"/>
    </location>
</feature>
<sequence>NSTKRIRPVETYAPEDDDSDYDYEEDEVEQAPYLKFYNPIIPPQNTTSQSSNYFQPIQDPLEVLMTGSSQGYYQGQPPTTT</sequence>
<feature type="region of interest" description="Disordered" evidence="1">
    <location>
        <begin position="1"/>
        <end position="22"/>
    </location>
</feature>
<evidence type="ECO:0000256" key="1">
    <source>
        <dbReference type="SAM" id="MobiDB-lite"/>
    </source>
</evidence>
<reference evidence="2" key="1">
    <citation type="submission" date="2021-02" db="EMBL/GenBank/DDBJ databases">
        <authorList>
            <person name="Nowell W R."/>
        </authorList>
    </citation>
    <scope>NUCLEOTIDE SEQUENCE</scope>
</reference>
<dbReference type="EMBL" id="CAJOBI010123508">
    <property type="protein sequence ID" value="CAF4690093.1"/>
    <property type="molecule type" value="Genomic_DNA"/>
</dbReference>
<evidence type="ECO:0000313" key="3">
    <source>
        <dbReference type="Proteomes" id="UP000676336"/>
    </source>
</evidence>
<gene>
    <name evidence="2" type="ORF">SMN809_LOCUS42631</name>
</gene>
<protein>
    <submittedName>
        <fullName evidence="2">Uncharacterized protein</fullName>
    </submittedName>
</protein>
<feature type="non-terminal residue" evidence="2">
    <location>
        <position position="1"/>
    </location>
</feature>
<dbReference type="Proteomes" id="UP000676336">
    <property type="component" value="Unassembled WGS sequence"/>
</dbReference>
<proteinExistence type="predicted"/>
<accession>A0A8S3A728</accession>